<evidence type="ECO:0000256" key="1">
    <source>
        <dbReference type="ARBA" id="ARBA00004479"/>
    </source>
</evidence>
<keyword evidence="6" id="KW-0812">Transmembrane</keyword>
<evidence type="ECO:0000256" key="4">
    <source>
        <dbReference type="ARBA" id="ARBA00023180"/>
    </source>
</evidence>
<organism evidence="8 9">
    <name type="scientific">Anopheles arabiensis</name>
    <name type="common">Mosquito</name>
    <dbReference type="NCBI Taxonomy" id="7173"/>
    <lineage>
        <taxon>Eukaryota</taxon>
        <taxon>Metazoa</taxon>
        <taxon>Ecdysozoa</taxon>
        <taxon>Arthropoda</taxon>
        <taxon>Hexapoda</taxon>
        <taxon>Insecta</taxon>
        <taxon>Pterygota</taxon>
        <taxon>Neoptera</taxon>
        <taxon>Endopterygota</taxon>
        <taxon>Diptera</taxon>
        <taxon>Nematocera</taxon>
        <taxon>Culicoidea</taxon>
        <taxon>Culicidae</taxon>
        <taxon>Anophelinae</taxon>
        <taxon>Anopheles</taxon>
    </lineage>
</organism>
<dbReference type="GO" id="GO:0005911">
    <property type="term" value="C:cell-cell junction"/>
    <property type="evidence" value="ECO:0007669"/>
    <property type="project" value="TreeGrafter"/>
</dbReference>
<keyword evidence="4" id="KW-0325">Glycoprotein</keyword>
<dbReference type="InterPro" id="IPR051275">
    <property type="entry name" value="Cell_adhesion_signaling"/>
</dbReference>
<evidence type="ECO:0000256" key="5">
    <source>
        <dbReference type="ARBA" id="ARBA00023319"/>
    </source>
</evidence>
<dbReference type="PANTHER" id="PTHR11640:SF31">
    <property type="entry name" value="IRREGULAR CHIASM C-ROUGHEST PROTEIN-RELATED"/>
    <property type="match status" value="1"/>
</dbReference>
<dbReference type="Gene3D" id="2.60.40.10">
    <property type="entry name" value="Immunoglobulins"/>
    <property type="match status" value="3"/>
</dbReference>
<dbReference type="GO" id="GO:0005886">
    <property type="term" value="C:plasma membrane"/>
    <property type="evidence" value="ECO:0007669"/>
    <property type="project" value="TreeGrafter"/>
</dbReference>
<reference evidence="8" key="1">
    <citation type="submission" date="2022-08" db="UniProtKB">
        <authorList>
            <consortium name="EnsemblMetazoa"/>
        </authorList>
    </citation>
    <scope>IDENTIFICATION</scope>
    <source>
        <strain evidence="8">Dongola</strain>
    </source>
</reference>
<dbReference type="Proteomes" id="UP000075840">
    <property type="component" value="Unassembled WGS sequence"/>
</dbReference>
<dbReference type="InterPro" id="IPR013098">
    <property type="entry name" value="Ig_I-set"/>
</dbReference>
<dbReference type="AlphaFoldDB" id="A0A8W7MU25"/>
<comment type="subcellular location">
    <subcellularLocation>
        <location evidence="1">Membrane</location>
        <topology evidence="1">Single-pass type I membrane protein</topology>
    </subcellularLocation>
</comment>
<dbReference type="GO" id="GO:0098609">
    <property type="term" value="P:cell-cell adhesion"/>
    <property type="evidence" value="ECO:0007669"/>
    <property type="project" value="TreeGrafter"/>
</dbReference>
<accession>A0A8W7MU25</accession>
<dbReference type="EMBL" id="APCN01005749">
    <property type="status" value="NOT_ANNOTATED_CDS"/>
    <property type="molecule type" value="Genomic_DNA"/>
</dbReference>
<dbReference type="InterPro" id="IPR007110">
    <property type="entry name" value="Ig-like_dom"/>
</dbReference>
<evidence type="ECO:0000256" key="6">
    <source>
        <dbReference type="SAM" id="Phobius"/>
    </source>
</evidence>
<sequence>MVQQLCKTVLILVNLSVALSIGKSLLVISFKTLYYILQFYTLFPQAKASLIHISGPRIAVQYSKIQLRCMASTGQKHFLWYFSSNGSAAAQYPKEPLSSHPFSAIRFDTHGAMLTIRAVDRTHVGSYRCCATDTLCATMSLFVVSATDDPSELRPTDSLGGGGVAVLDVQSDGTFELAIFHAPLLEGEISLEREAVAVRFCDHFRHRAEECNEQRTNGVVAYSVRNATMEASAQFQVKITTNKRLEVMHLHILIRGKPIVRMDTYSVLRNLSHINLSCQGYAYPTPSVTFTYTPCLPTAMDRLSDIQRDACEKSITVPQHMERLSPFNYTTIFEVIIPSWPVQKPGIVSCRASNGEGSSSIETLLFVRNFHEPMQFRIESPTDVVLYDDTVNITCQTDVYNFTNQLTIHHGGSSIHLAGEQLGYAWTITYLAHITNDSQNEVVCEGHHKNGTRVRSTLNLSIQYPSKPHVVSVNDSVNVTIAHGDAVRLECDIDGTPSPDIVWFKNDAHLRHAQGHFVRVALDEDETRATYRCVGRSRLGRATKTWYIVVEESMRWLLIGGLGAGALIALLVIGTVAWSVGAYQQLLHRQMDLETQLRMSKENVADELMTVPLSQRNYNTPGMGSSLVHEA</sequence>
<dbReference type="InterPro" id="IPR003598">
    <property type="entry name" value="Ig_sub2"/>
</dbReference>
<proteinExistence type="predicted"/>
<feature type="domain" description="Ig-like" evidence="7">
    <location>
        <begin position="44"/>
        <end position="140"/>
    </location>
</feature>
<keyword evidence="6" id="KW-1133">Transmembrane helix</keyword>
<dbReference type="SMART" id="SM00409">
    <property type="entry name" value="IG"/>
    <property type="match status" value="2"/>
</dbReference>
<evidence type="ECO:0000256" key="2">
    <source>
        <dbReference type="ARBA" id="ARBA00023136"/>
    </source>
</evidence>
<feature type="transmembrane region" description="Helical" evidence="6">
    <location>
        <begin position="12"/>
        <end position="37"/>
    </location>
</feature>
<evidence type="ECO:0000256" key="3">
    <source>
        <dbReference type="ARBA" id="ARBA00023157"/>
    </source>
</evidence>
<keyword evidence="5" id="KW-0393">Immunoglobulin domain</keyword>
<dbReference type="PANTHER" id="PTHR11640">
    <property type="entry name" value="NEPHRIN"/>
    <property type="match status" value="1"/>
</dbReference>
<dbReference type="PROSITE" id="PS50835">
    <property type="entry name" value="IG_LIKE"/>
    <property type="match status" value="2"/>
</dbReference>
<evidence type="ECO:0000313" key="8">
    <source>
        <dbReference type="EnsemblMetazoa" id="AARA018516-PA"/>
    </source>
</evidence>
<keyword evidence="3" id="KW-1015">Disulfide bond</keyword>
<dbReference type="Pfam" id="PF07679">
    <property type="entry name" value="I-set"/>
    <property type="match status" value="1"/>
</dbReference>
<dbReference type="SMART" id="SM00408">
    <property type="entry name" value="IGc2"/>
    <property type="match status" value="1"/>
</dbReference>
<dbReference type="InterPro" id="IPR036179">
    <property type="entry name" value="Ig-like_dom_sf"/>
</dbReference>
<keyword evidence="2 6" id="KW-0472">Membrane</keyword>
<dbReference type="InterPro" id="IPR013783">
    <property type="entry name" value="Ig-like_fold"/>
</dbReference>
<feature type="domain" description="Ig-like" evidence="7">
    <location>
        <begin position="468"/>
        <end position="533"/>
    </location>
</feature>
<dbReference type="InterPro" id="IPR003599">
    <property type="entry name" value="Ig_sub"/>
</dbReference>
<evidence type="ECO:0000313" key="9">
    <source>
        <dbReference type="Proteomes" id="UP000075840"/>
    </source>
</evidence>
<feature type="transmembrane region" description="Helical" evidence="6">
    <location>
        <begin position="556"/>
        <end position="581"/>
    </location>
</feature>
<dbReference type="EnsemblMetazoa" id="AARA018516-RA">
    <property type="protein sequence ID" value="AARA018516-PA"/>
    <property type="gene ID" value="AARA018516"/>
</dbReference>
<keyword evidence="9" id="KW-1185">Reference proteome</keyword>
<protein>
    <recommendedName>
        <fullName evidence="7">Ig-like domain-containing protein</fullName>
    </recommendedName>
</protein>
<dbReference type="SUPFAM" id="SSF48726">
    <property type="entry name" value="Immunoglobulin"/>
    <property type="match status" value="2"/>
</dbReference>
<name>A0A8W7MU25_ANOAR</name>
<dbReference type="GO" id="GO:0050839">
    <property type="term" value="F:cell adhesion molecule binding"/>
    <property type="evidence" value="ECO:0007669"/>
    <property type="project" value="TreeGrafter"/>
</dbReference>
<evidence type="ECO:0000259" key="7">
    <source>
        <dbReference type="PROSITE" id="PS50835"/>
    </source>
</evidence>
<dbReference type="CDD" id="cd00096">
    <property type="entry name" value="Ig"/>
    <property type="match status" value="1"/>
</dbReference>